<protein>
    <submittedName>
        <fullName evidence="1">Uncharacterized protein</fullName>
    </submittedName>
</protein>
<dbReference type="AlphaFoldDB" id="A0A0E9RIL6"/>
<evidence type="ECO:0000313" key="1">
    <source>
        <dbReference type="EMBL" id="JAH28280.1"/>
    </source>
</evidence>
<sequence length="16" mass="1985">MKIFSNRMKPLEWFGT</sequence>
<proteinExistence type="predicted"/>
<organism evidence="1">
    <name type="scientific">Anguilla anguilla</name>
    <name type="common">European freshwater eel</name>
    <name type="synonym">Muraena anguilla</name>
    <dbReference type="NCBI Taxonomy" id="7936"/>
    <lineage>
        <taxon>Eukaryota</taxon>
        <taxon>Metazoa</taxon>
        <taxon>Chordata</taxon>
        <taxon>Craniata</taxon>
        <taxon>Vertebrata</taxon>
        <taxon>Euteleostomi</taxon>
        <taxon>Actinopterygii</taxon>
        <taxon>Neopterygii</taxon>
        <taxon>Teleostei</taxon>
        <taxon>Anguilliformes</taxon>
        <taxon>Anguillidae</taxon>
        <taxon>Anguilla</taxon>
    </lineage>
</organism>
<reference evidence="1" key="2">
    <citation type="journal article" date="2015" name="Fish Shellfish Immunol.">
        <title>Early steps in the European eel (Anguilla anguilla)-Vibrio vulnificus interaction in the gills: Role of the RtxA13 toxin.</title>
        <authorList>
            <person name="Callol A."/>
            <person name="Pajuelo D."/>
            <person name="Ebbesson L."/>
            <person name="Teles M."/>
            <person name="MacKenzie S."/>
            <person name="Amaro C."/>
        </authorList>
    </citation>
    <scope>NUCLEOTIDE SEQUENCE</scope>
</reference>
<name>A0A0E9RIL6_ANGAN</name>
<accession>A0A0E9RIL6</accession>
<dbReference type="EMBL" id="GBXM01080297">
    <property type="protein sequence ID" value="JAH28280.1"/>
    <property type="molecule type" value="Transcribed_RNA"/>
</dbReference>
<reference evidence="1" key="1">
    <citation type="submission" date="2014-11" db="EMBL/GenBank/DDBJ databases">
        <authorList>
            <person name="Amaro Gonzalez C."/>
        </authorList>
    </citation>
    <scope>NUCLEOTIDE SEQUENCE</scope>
</reference>